<gene>
    <name evidence="2" type="ORF">NN4_09540</name>
</gene>
<proteinExistence type="predicted"/>
<keyword evidence="1" id="KW-0472">Membrane</keyword>
<evidence type="ECO:0000313" key="2">
    <source>
        <dbReference type="EMBL" id="GEM36435.1"/>
    </source>
</evidence>
<sequence>MTSTDHRPARIAGVEPGTAVLAFALCLAFSIGIATLTQSAVTTVLACASIAAGLVLVLNILPHKA</sequence>
<organism evidence="2 3">
    <name type="scientific">Nocardia ninae NBRC 108245</name>
    <dbReference type="NCBI Taxonomy" id="1210091"/>
    <lineage>
        <taxon>Bacteria</taxon>
        <taxon>Bacillati</taxon>
        <taxon>Actinomycetota</taxon>
        <taxon>Actinomycetes</taxon>
        <taxon>Mycobacteriales</taxon>
        <taxon>Nocardiaceae</taxon>
        <taxon>Nocardia</taxon>
    </lineage>
</organism>
<reference evidence="2 3" key="1">
    <citation type="submission" date="2019-07" db="EMBL/GenBank/DDBJ databases">
        <title>Whole genome shotgun sequence of Nocardia ninae NBRC 108245.</title>
        <authorList>
            <person name="Hosoyama A."/>
            <person name="Uohara A."/>
            <person name="Ohji S."/>
            <person name="Ichikawa N."/>
        </authorList>
    </citation>
    <scope>NUCLEOTIDE SEQUENCE [LARGE SCALE GENOMIC DNA]</scope>
    <source>
        <strain evidence="2 3">NBRC 108245</strain>
    </source>
</reference>
<name>A0A511M711_9NOCA</name>
<protein>
    <submittedName>
        <fullName evidence="2">Uncharacterized protein</fullName>
    </submittedName>
</protein>
<feature type="transmembrane region" description="Helical" evidence="1">
    <location>
        <begin position="12"/>
        <end position="34"/>
    </location>
</feature>
<accession>A0A511M711</accession>
<keyword evidence="3" id="KW-1185">Reference proteome</keyword>
<comment type="caution">
    <text evidence="2">The sequence shown here is derived from an EMBL/GenBank/DDBJ whole genome shotgun (WGS) entry which is preliminary data.</text>
</comment>
<dbReference type="Proteomes" id="UP000321424">
    <property type="component" value="Unassembled WGS sequence"/>
</dbReference>
<dbReference type="AlphaFoldDB" id="A0A511M711"/>
<evidence type="ECO:0000256" key="1">
    <source>
        <dbReference type="SAM" id="Phobius"/>
    </source>
</evidence>
<keyword evidence="1" id="KW-0812">Transmembrane</keyword>
<keyword evidence="1" id="KW-1133">Transmembrane helix</keyword>
<dbReference type="OrthoDB" id="4564169at2"/>
<evidence type="ECO:0000313" key="3">
    <source>
        <dbReference type="Proteomes" id="UP000321424"/>
    </source>
</evidence>
<feature type="transmembrane region" description="Helical" evidence="1">
    <location>
        <begin position="40"/>
        <end position="61"/>
    </location>
</feature>
<dbReference type="EMBL" id="BJXA01000003">
    <property type="protein sequence ID" value="GEM36435.1"/>
    <property type="molecule type" value="Genomic_DNA"/>
</dbReference>